<dbReference type="RefSeq" id="WP_382371777.1">
    <property type="nucleotide sequence ID" value="NZ_JBHRZI010000011.1"/>
</dbReference>
<keyword evidence="1" id="KW-1133">Transmembrane helix</keyword>
<protein>
    <submittedName>
        <fullName evidence="4">MCE family protein</fullName>
    </submittedName>
</protein>
<gene>
    <name evidence="4" type="ORF">ACFOWZ_11340</name>
</gene>
<dbReference type="Pfam" id="PF11887">
    <property type="entry name" value="Mce4_CUP1"/>
    <property type="match status" value="1"/>
</dbReference>
<dbReference type="EMBL" id="JBHRZI010000011">
    <property type="protein sequence ID" value="MFC3892072.1"/>
    <property type="molecule type" value="Genomic_DNA"/>
</dbReference>
<name>A0ABV8BRV6_9PSEU</name>
<dbReference type="InterPro" id="IPR024516">
    <property type="entry name" value="Mce_C"/>
</dbReference>
<sequence>MTTAVNTKTGRFIAIACVLALVVTAALWWVFAGMNGRKVTAHFAAAVGVYPGGDVRVLGVKVGTIDEVTPEGKTVKVVFTLDRDVRIPENAQAVVVSPSVVSDRYVQLAPAYTGGPTMGDNAVIPRERTATPVELDELYQSLDKLTTALGPNGANADGALADLLNAAAKNLDGNGQALNDTLKNLGQATRTLSGSKEDLFATVDNLQKFTAMLAANDSQVRDFNKQLADVSKMLADERGDLGAALNELATALGQVQGFIKDNREVLKSNVDKLASITQVLVNQRAALAETLDVAPLALGNLQNSYNAASGTLDTRADINELNQPPIVLICKLVQQTTPNNVPPVLAQTCKQLEPVLSGALPLPTPAQAISDLNAGKLPLPLPVAGVPR</sequence>
<feature type="domain" description="Mce/MlaD" evidence="2">
    <location>
        <begin position="36"/>
        <end position="110"/>
    </location>
</feature>
<evidence type="ECO:0000256" key="1">
    <source>
        <dbReference type="SAM" id="Phobius"/>
    </source>
</evidence>
<evidence type="ECO:0000313" key="4">
    <source>
        <dbReference type="EMBL" id="MFC3892072.1"/>
    </source>
</evidence>
<dbReference type="InterPro" id="IPR003399">
    <property type="entry name" value="Mce/MlaD"/>
</dbReference>
<dbReference type="NCBIfam" id="TIGR00996">
    <property type="entry name" value="Mtu_fam_mce"/>
    <property type="match status" value="1"/>
</dbReference>
<dbReference type="Proteomes" id="UP001595690">
    <property type="component" value="Unassembled WGS sequence"/>
</dbReference>
<comment type="caution">
    <text evidence="4">The sequence shown here is derived from an EMBL/GenBank/DDBJ whole genome shotgun (WGS) entry which is preliminary data.</text>
</comment>
<dbReference type="InterPro" id="IPR005693">
    <property type="entry name" value="Mce"/>
</dbReference>
<feature type="transmembrane region" description="Helical" evidence="1">
    <location>
        <begin position="12"/>
        <end position="31"/>
    </location>
</feature>
<evidence type="ECO:0000259" key="3">
    <source>
        <dbReference type="Pfam" id="PF11887"/>
    </source>
</evidence>
<proteinExistence type="predicted"/>
<reference evidence="5" key="1">
    <citation type="journal article" date="2019" name="Int. J. Syst. Evol. Microbiol.">
        <title>The Global Catalogue of Microorganisms (GCM) 10K type strain sequencing project: providing services to taxonomists for standard genome sequencing and annotation.</title>
        <authorList>
            <consortium name="The Broad Institute Genomics Platform"/>
            <consortium name="The Broad Institute Genome Sequencing Center for Infectious Disease"/>
            <person name="Wu L."/>
            <person name="Ma J."/>
        </authorList>
    </citation>
    <scope>NUCLEOTIDE SEQUENCE [LARGE SCALE GENOMIC DNA]</scope>
    <source>
        <strain evidence="5">CGMCC 4.7405</strain>
    </source>
</reference>
<dbReference type="PANTHER" id="PTHR33371:SF4">
    <property type="entry name" value="INTERMEMBRANE PHOSPHOLIPID TRANSPORT SYSTEM BINDING PROTEIN MLAD"/>
    <property type="match status" value="1"/>
</dbReference>
<dbReference type="Pfam" id="PF02470">
    <property type="entry name" value="MlaD"/>
    <property type="match status" value="1"/>
</dbReference>
<organism evidence="4 5">
    <name type="scientific">Lentzea rhizosphaerae</name>
    <dbReference type="NCBI Taxonomy" id="2041025"/>
    <lineage>
        <taxon>Bacteria</taxon>
        <taxon>Bacillati</taxon>
        <taxon>Actinomycetota</taxon>
        <taxon>Actinomycetes</taxon>
        <taxon>Pseudonocardiales</taxon>
        <taxon>Pseudonocardiaceae</taxon>
        <taxon>Lentzea</taxon>
    </lineage>
</organism>
<feature type="domain" description="Mammalian cell entry C-terminal" evidence="3">
    <location>
        <begin position="120"/>
        <end position="311"/>
    </location>
</feature>
<keyword evidence="5" id="KW-1185">Reference proteome</keyword>
<evidence type="ECO:0000313" key="5">
    <source>
        <dbReference type="Proteomes" id="UP001595690"/>
    </source>
</evidence>
<keyword evidence="1" id="KW-0812">Transmembrane</keyword>
<accession>A0ABV8BRV6</accession>
<evidence type="ECO:0000259" key="2">
    <source>
        <dbReference type="Pfam" id="PF02470"/>
    </source>
</evidence>
<dbReference type="InterPro" id="IPR052336">
    <property type="entry name" value="MlaD_Phospholipid_Transporter"/>
</dbReference>
<dbReference type="PANTHER" id="PTHR33371">
    <property type="entry name" value="INTERMEMBRANE PHOSPHOLIPID TRANSPORT SYSTEM BINDING PROTEIN MLAD-RELATED"/>
    <property type="match status" value="1"/>
</dbReference>
<keyword evidence="1" id="KW-0472">Membrane</keyword>